<reference evidence="2" key="1">
    <citation type="submission" date="2020-07" db="EMBL/GenBank/DDBJ databases">
        <title>Genome sequences of bacteria associated with the marine, planktonic diatom Thalassiosira profunda strain ECT2AJA-044.</title>
        <authorList>
            <person name="Gargas C.B."/>
            <person name="Roberts W.R."/>
            <person name="Alverson A.J."/>
        </authorList>
    </citation>
    <scope>NUCLEOTIDE SEQUENCE</scope>
    <source>
        <strain evidence="2">ECT2AJA-044</strain>
    </source>
</reference>
<protein>
    <submittedName>
        <fullName evidence="2">VOC family protein</fullName>
    </submittedName>
</protein>
<organism evidence="2 3">
    <name type="scientific">Cognatishimia activa</name>
    <dbReference type="NCBI Taxonomy" id="1715691"/>
    <lineage>
        <taxon>Bacteria</taxon>
        <taxon>Pseudomonadati</taxon>
        <taxon>Pseudomonadota</taxon>
        <taxon>Alphaproteobacteria</taxon>
        <taxon>Rhodobacterales</taxon>
        <taxon>Paracoccaceae</taxon>
        <taxon>Cognatishimia</taxon>
    </lineage>
</organism>
<dbReference type="PANTHER" id="PTHR35006:SF1">
    <property type="entry name" value="BLL2941 PROTEIN"/>
    <property type="match status" value="1"/>
</dbReference>
<dbReference type="SUPFAM" id="SSF54593">
    <property type="entry name" value="Glyoxalase/Bleomycin resistance protein/Dihydroxybiphenyl dioxygenase"/>
    <property type="match status" value="1"/>
</dbReference>
<dbReference type="PROSITE" id="PS51819">
    <property type="entry name" value="VOC"/>
    <property type="match status" value="1"/>
</dbReference>
<dbReference type="EMBL" id="CP060010">
    <property type="protein sequence ID" value="QTN35532.1"/>
    <property type="molecule type" value="Genomic_DNA"/>
</dbReference>
<dbReference type="KEGG" id="cact:HZ995_13765"/>
<evidence type="ECO:0000313" key="2">
    <source>
        <dbReference type="EMBL" id="QTN35532.1"/>
    </source>
</evidence>
<dbReference type="InterPro" id="IPR004360">
    <property type="entry name" value="Glyas_Fos-R_dOase_dom"/>
</dbReference>
<dbReference type="RefSeq" id="WP_209356236.1">
    <property type="nucleotide sequence ID" value="NZ_CP060010.1"/>
</dbReference>
<dbReference type="CDD" id="cd07262">
    <property type="entry name" value="VOC_like"/>
    <property type="match status" value="1"/>
</dbReference>
<evidence type="ECO:0000259" key="1">
    <source>
        <dbReference type="PROSITE" id="PS51819"/>
    </source>
</evidence>
<name>A0A975I715_9RHOB</name>
<dbReference type="InterPro" id="IPR037523">
    <property type="entry name" value="VOC_core"/>
</dbReference>
<dbReference type="AlphaFoldDB" id="A0A975I715"/>
<dbReference type="Proteomes" id="UP000665026">
    <property type="component" value="Chromosome"/>
</dbReference>
<dbReference type="PANTHER" id="PTHR35006">
    <property type="entry name" value="GLYOXALASE FAMILY PROTEIN (AFU_ORTHOLOGUE AFUA_5G14830)"/>
    <property type="match status" value="1"/>
</dbReference>
<gene>
    <name evidence="2" type="ORF">HZ995_13765</name>
</gene>
<dbReference type="Gene3D" id="3.10.180.10">
    <property type="entry name" value="2,3-Dihydroxybiphenyl 1,2-Dioxygenase, domain 1"/>
    <property type="match status" value="1"/>
</dbReference>
<accession>A0A975I715</accession>
<sequence length="124" mass="13697">MKLNYLVLGTNDMAASVRFYEALFDQSDVTQLMATDRMTYWQGPDFTFAVAEPFDKEPATKGNGSMLGFTLDSNAEVTRLYTRALELGGTCEGEVMQRGPYFSAYVRDLDGNKLCFGAMATEAA</sequence>
<feature type="domain" description="VOC" evidence="1">
    <location>
        <begin position="2"/>
        <end position="119"/>
    </location>
</feature>
<dbReference type="InterPro" id="IPR029068">
    <property type="entry name" value="Glyas_Bleomycin-R_OHBP_Dase"/>
</dbReference>
<proteinExistence type="predicted"/>
<dbReference type="Pfam" id="PF00903">
    <property type="entry name" value="Glyoxalase"/>
    <property type="match status" value="1"/>
</dbReference>
<evidence type="ECO:0000313" key="3">
    <source>
        <dbReference type="Proteomes" id="UP000665026"/>
    </source>
</evidence>